<dbReference type="Proteomes" id="UP001324427">
    <property type="component" value="Unassembled WGS sequence"/>
</dbReference>
<dbReference type="GO" id="GO:0006631">
    <property type="term" value="P:fatty acid metabolic process"/>
    <property type="evidence" value="ECO:0007669"/>
    <property type="project" value="TreeGrafter"/>
</dbReference>
<dbReference type="PANTHER" id="PTHR43201:SF6">
    <property type="entry name" value="ACYL COA SYNTHETASE (EUROFUNG)"/>
    <property type="match status" value="1"/>
</dbReference>
<accession>A0AAV9J3T7</accession>
<evidence type="ECO:0000259" key="1">
    <source>
        <dbReference type="Pfam" id="PF00501"/>
    </source>
</evidence>
<dbReference type="GO" id="GO:0031956">
    <property type="term" value="F:medium-chain fatty acid-CoA ligase activity"/>
    <property type="evidence" value="ECO:0007669"/>
    <property type="project" value="TreeGrafter"/>
</dbReference>
<keyword evidence="4" id="KW-1185">Reference proteome</keyword>
<comment type="caution">
    <text evidence="3">The sequence shown here is derived from an EMBL/GenBank/DDBJ whole genome shotgun (WGS) entry which is preliminary data.</text>
</comment>
<dbReference type="InterPro" id="IPR025110">
    <property type="entry name" value="AMP-bd_C"/>
</dbReference>
<dbReference type="AlphaFoldDB" id="A0AAV9J3T7"/>
<reference evidence="3 4" key="1">
    <citation type="submission" date="2021-11" db="EMBL/GenBank/DDBJ databases">
        <title>Black yeast isolated from Biological Soil Crust.</title>
        <authorList>
            <person name="Kurbessoian T."/>
        </authorList>
    </citation>
    <scope>NUCLEOTIDE SEQUENCE [LARGE SCALE GENOMIC DNA]</scope>
    <source>
        <strain evidence="3 4">CCFEE 5522</strain>
    </source>
</reference>
<name>A0AAV9J3T7_9PEZI</name>
<proteinExistence type="predicted"/>
<dbReference type="Pfam" id="PF00501">
    <property type="entry name" value="AMP-binding"/>
    <property type="match status" value="2"/>
</dbReference>
<dbReference type="Gene3D" id="3.30.300.30">
    <property type="match status" value="1"/>
</dbReference>
<sequence>MAHASPSLVYGPVTEPLDTTTLGTLIETQARHYGNRTAVVFPEQQVRRTYRDLLFRSKLVAKALLHGGLQHGDCVGIMAGNCYEYIEVFLGAARIGCPVVVLNSTYTPTELHRAVTVSRCKLGEASGISEVVLSFTSGTTGAPKAAVLTHLNVINDGRLIGERMQLSQSDVVCCPPPLFHCFGLVIGFLASFAHGSSIVFPSAQFDAEQVLNALVAEECTVLLGVPTMLIALMDLNRVKQLKITYLRTAVAAGAPVPQAVMRRMEEELGLRDTLNAYGMTETSPVTSMTSLDDSQERRVSSVGKVLAHTGAKIIDVKGNIVPRGVRGEICTSGFALQRGYWENEAKTAEVMKKDADGVMWMHTGDEGLIDVEGYLSITGRIKDLIIRGESTRRVNWVATDTCVGGENIFPAEIEDRLLAHPCIAETAVVGLPDERFGEAVACFLRQAEDTSRPKADDVAQWVQVTLGRHKAPKHVFWVGDADVLEHFPKTGSGKHQKHILRDIGARLLAQRTRPGPRAKL</sequence>
<dbReference type="Pfam" id="PF13193">
    <property type="entry name" value="AMP-binding_C"/>
    <property type="match status" value="1"/>
</dbReference>
<dbReference type="PANTHER" id="PTHR43201">
    <property type="entry name" value="ACYL-COA SYNTHETASE"/>
    <property type="match status" value="1"/>
</dbReference>
<feature type="domain" description="AMP-dependent synthetase/ligase" evidence="1">
    <location>
        <begin position="131"/>
        <end position="341"/>
    </location>
</feature>
<feature type="domain" description="AMP-dependent synthetase/ligase" evidence="1">
    <location>
        <begin position="27"/>
        <end position="122"/>
    </location>
</feature>
<evidence type="ECO:0000313" key="4">
    <source>
        <dbReference type="Proteomes" id="UP001324427"/>
    </source>
</evidence>
<evidence type="ECO:0000259" key="2">
    <source>
        <dbReference type="Pfam" id="PF13193"/>
    </source>
</evidence>
<dbReference type="InterPro" id="IPR000873">
    <property type="entry name" value="AMP-dep_synth/lig_dom"/>
</dbReference>
<dbReference type="InterPro" id="IPR020845">
    <property type="entry name" value="AMP-binding_CS"/>
</dbReference>
<organism evidence="3 4">
    <name type="scientific">Oleoguttula mirabilis</name>
    <dbReference type="NCBI Taxonomy" id="1507867"/>
    <lineage>
        <taxon>Eukaryota</taxon>
        <taxon>Fungi</taxon>
        <taxon>Dikarya</taxon>
        <taxon>Ascomycota</taxon>
        <taxon>Pezizomycotina</taxon>
        <taxon>Dothideomycetes</taxon>
        <taxon>Dothideomycetidae</taxon>
        <taxon>Mycosphaerellales</taxon>
        <taxon>Teratosphaeriaceae</taxon>
        <taxon>Oleoguttula</taxon>
    </lineage>
</organism>
<dbReference type="InterPro" id="IPR045851">
    <property type="entry name" value="AMP-bd_C_sf"/>
</dbReference>
<dbReference type="EMBL" id="JAVFHQ010000106">
    <property type="protein sequence ID" value="KAK4539250.1"/>
    <property type="molecule type" value="Genomic_DNA"/>
</dbReference>
<dbReference type="InterPro" id="IPR042099">
    <property type="entry name" value="ANL_N_sf"/>
</dbReference>
<gene>
    <name evidence="3" type="ORF">LTR36_000856</name>
</gene>
<feature type="domain" description="AMP-binding enzyme C-terminal" evidence="2">
    <location>
        <begin position="412"/>
        <end position="494"/>
    </location>
</feature>
<evidence type="ECO:0000313" key="3">
    <source>
        <dbReference type="EMBL" id="KAK4539250.1"/>
    </source>
</evidence>
<dbReference type="Gene3D" id="3.40.50.12780">
    <property type="entry name" value="N-terminal domain of ligase-like"/>
    <property type="match status" value="2"/>
</dbReference>
<dbReference type="PROSITE" id="PS00455">
    <property type="entry name" value="AMP_BINDING"/>
    <property type="match status" value="1"/>
</dbReference>
<protein>
    <submittedName>
        <fullName evidence="3">Uncharacterized protein</fullName>
    </submittedName>
</protein>
<dbReference type="SUPFAM" id="SSF56801">
    <property type="entry name" value="Acetyl-CoA synthetase-like"/>
    <property type="match status" value="1"/>
</dbReference>